<comment type="similarity">
    <text evidence="2">Belongs to the GerABKC lipoprotein family.</text>
</comment>
<name>A0ABW2NR08_9BACL</name>
<evidence type="ECO:0000256" key="2">
    <source>
        <dbReference type="ARBA" id="ARBA00007886"/>
    </source>
</evidence>
<evidence type="ECO:0000259" key="8">
    <source>
        <dbReference type="Pfam" id="PF05504"/>
    </source>
</evidence>
<keyword evidence="6" id="KW-0564">Palmitate</keyword>
<dbReference type="PROSITE" id="PS51257">
    <property type="entry name" value="PROKAR_LIPOPROTEIN"/>
    <property type="match status" value="1"/>
</dbReference>
<dbReference type="RefSeq" id="WP_379748595.1">
    <property type="nucleotide sequence ID" value="NZ_JBHTCP010000014.1"/>
</dbReference>
<evidence type="ECO:0000256" key="6">
    <source>
        <dbReference type="ARBA" id="ARBA00023139"/>
    </source>
</evidence>
<dbReference type="InterPro" id="IPR008844">
    <property type="entry name" value="Spore_GerAC-like"/>
</dbReference>
<dbReference type="InterPro" id="IPR046953">
    <property type="entry name" value="Spore_GerAC-like_C"/>
</dbReference>
<sequence>MNKKWLYLPLVFSLFLTGCWDQVQLNQIKLIKAGGFDYTKDGKVRTTAAIPQVQPGAKDEGQERSQVFSAVGHTARQTRIYLDRRIAERVDSSKNLIIVLGKEAAQKDIYNILDVFYRDPKSALNAKLAISSKKASDIINTRFQEPNVATGNLGEYLYDLVESAEETSFLPDVNIQTICPVMFDPGQDFALPYLQPDKKEVEVIGVAVFKEHVMAGTILGPKSILFNFLNAQESNKSTSATRKLPDINESGPTKYVTFRIKKSKRKFNVSVNQKGDIRADLTLNLAVSIGEIPMKHKTDAEGVKMVEQQLSKELTKEAHGIIKKLQSYNSDTFGVGRQLIAFHNDAWRKIDQKNYFKTVDFHSKVNVKVVGFGIIE</sequence>
<keyword evidence="4" id="KW-0732">Signal</keyword>
<evidence type="ECO:0000259" key="9">
    <source>
        <dbReference type="Pfam" id="PF25198"/>
    </source>
</evidence>
<evidence type="ECO:0000256" key="3">
    <source>
        <dbReference type="ARBA" id="ARBA00022544"/>
    </source>
</evidence>
<dbReference type="NCBIfam" id="TIGR02887">
    <property type="entry name" value="spore_ger_x_C"/>
    <property type="match status" value="1"/>
</dbReference>
<dbReference type="Proteomes" id="UP001596549">
    <property type="component" value="Unassembled WGS sequence"/>
</dbReference>
<keyword evidence="7" id="KW-0449">Lipoprotein</keyword>
<feature type="domain" description="Spore germination GerAC-like C-terminal" evidence="8">
    <location>
        <begin position="205"/>
        <end position="373"/>
    </location>
</feature>
<evidence type="ECO:0000313" key="10">
    <source>
        <dbReference type="EMBL" id="MFC7371729.1"/>
    </source>
</evidence>
<organism evidence="10 11">
    <name type="scientific">Fictibacillus iocasae</name>
    <dbReference type="NCBI Taxonomy" id="2715437"/>
    <lineage>
        <taxon>Bacteria</taxon>
        <taxon>Bacillati</taxon>
        <taxon>Bacillota</taxon>
        <taxon>Bacilli</taxon>
        <taxon>Bacillales</taxon>
        <taxon>Fictibacillaceae</taxon>
        <taxon>Fictibacillus</taxon>
    </lineage>
</organism>
<dbReference type="InterPro" id="IPR038501">
    <property type="entry name" value="Spore_GerAC_C_sf"/>
</dbReference>
<protein>
    <submittedName>
        <fullName evidence="10">Ger(X)C family spore germination protein</fullName>
    </submittedName>
</protein>
<dbReference type="EMBL" id="JBHTCP010000014">
    <property type="protein sequence ID" value="MFC7371729.1"/>
    <property type="molecule type" value="Genomic_DNA"/>
</dbReference>
<dbReference type="Pfam" id="PF05504">
    <property type="entry name" value="Spore_GerAC"/>
    <property type="match status" value="1"/>
</dbReference>
<evidence type="ECO:0000256" key="4">
    <source>
        <dbReference type="ARBA" id="ARBA00022729"/>
    </source>
</evidence>
<reference evidence="11" key="1">
    <citation type="journal article" date="2019" name="Int. J. Syst. Evol. Microbiol.">
        <title>The Global Catalogue of Microorganisms (GCM) 10K type strain sequencing project: providing services to taxonomists for standard genome sequencing and annotation.</title>
        <authorList>
            <consortium name="The Broad Institute Genomics Platform"/>
            <consortium name="The Broad Institute Genome Sequencing Center for Infectious Disease"/>
            <person name="Wu L."/>
            <person name="Ma J."/>
        </authorList>
    </citation>
    <scope>NUCLEOTIDE SEQUENCE [LARGE SCALE GENOMIC DNA]</scope>
    <source>
        <strain evidence="11">NBRC 106396</strain>
    </source>
</reference>
<evidence type="ECO:0000313" key="11">
    <source>
        <dbReference type="Proteomes" id="UP001596549"/>
    </source>
</evidence>
<evidence type="ECO:0000256" key="7">
    <source>
        <dbReference type="ARBA" id="ARBA00023288"/>
    </source>
</evidence>
<accession>A0ABW2NR08</accession>
<comment type="subcellular location">
    <subcellularLocation>
        <location evidence="1">Membrane</location>
        <topology evidence="1">Lipid-anchor</topology>
    </subcellularLocation>
</comment>
<evidence type="ECO:0000256" key="1">
    <source>
        <dbReference type="ARBA" id="ARBA00004635"/>
    </source>
</evidence>
<keyword evidence="5" id="KW-0472">Membrane</keyword>
<dbReference type="PANTHER" id="PTHR35789">
    <property type="entry name" value="SPORE GERMINATION PROTEIN B3"/>
    <property type="match status" value="1"/>
</dbReference>
<proteinExistence type="inferred from homology"/>
<dbReference type="PANTHER" id="PTHR35789:SF1">
    <property type="entry name" value="SPORE GERMINATION PROTEIN B3"/>
    <property type="match status" value="1"/>
</dbReference>
<dbReference type="Pfam" id="PF25198">
    <property type="entry name" value="Spore_GerAC_N"/>
    <property type="match status" value="1"/>
</dbReference>
<keyword evidence="11" id="KW-1185">Reference proteome</keyword>
<feature type="domain" description="Spore germination protein N-terminal" evidence="9">
    <location>
        <begin position="21"/>
        <end position="195"/>
    </location>
</feature>
<gene>
    <name evidence="10" type="ORF">ACFQPF_08575</name>
</gene>
<dbReference type="InterPro" id="IPR057336">
    <property type="entry name" value="GerAC_N"/>
</dbReference>
<comment type="caution">
    <text evidence="10">The sequence shown here is derived from an EMBL/GenBank/DDBJ whole genome shotgun (WGS) entry which is preliminary data.</text>
</comment>
<evidence type="ECO:0000256" key="5">
    <source>
        <dbReference type="ARBA" id="ARBA00023136"/>
    </source>
</evidence>
<dbReference type="Gene3D" id="3.30.300.210">
    <property type="entry name" value="Nutrient germinant receptor protein C, domain 3"/>
    <property type="match status" value="1"/>
</dbReference>
<keyword evidence="3" id="KW-0309">Germination</keyword>